<dbReference type="Gene3D" id="3.40.50.150">
    <property type="entry name" value="Vaccinia Virus protein VP39"/>
    <property type="match status" value="1"/>
</dbReference>
<dbReference type="InterPro" id="IPR029063">
    <property type="entry name" value="SAM-dependent_MTases_sf"/>
</dbReference>
<evidence type="ECO:0008006" key="3">
    <source>
        <dbReference type="Google" id="ProtNLM"/>
    </source>
</evidence>
<dbReference type="Proteomes" id="UP001628193">
    <property type="component" value="Unassembled WGS sequence"/>
</dbReference>
<comment type="caution">
    <text evidence="1">The sequence shown here is derived from an EMBL/GenBank/DDBJ whole genome shotgun (WGS) entry which is preliminary data.</text>
</comment>
<evidence type="ECO:0000313" key="2">
    <source>
        <dbReference type="Proteomes" id="UP001628193"/>
    </source>
</evidence>
<reference evidence="1 2" key="2">
    <citation type="submission" date="2024-09" db="EMBL/GenBank/DDBJ databases">
        <title>Draft genome sequence of Candidatus Magnetaquicoccaceae bacterium FCR-1.</title>
        <authorList>
            <person name="Shimoshige H."/>
            <person name="Shimamura S."/>
            <person name="Taoka A."/>
            <person name="Kobayashi H."/>
            <person name="Maekawa T."/>
        </authorList>
    </citation>
    <scope>NUCLEOTIDE SEQUENCE [LARGE SCALE GENOMIC DNA]</scope>
    <source>
        <strain evidence="1 2">FCR-1</strain>
    </source>
</reference>
<gene>
    <name evidence="1" type="ORF">SIID45300_00080</name>
</gene>
<protein>
    <recommendedName>
        <fullName evidence="3">Class I SAM-dependent methyltransferase</fullName>
    </recommendedName>
</protein>
<keyword evidence="2" id="KW-1185">Reference proteome</keyword>
<dbReference type="SUPFAM" id="SSF53335">
    <property type="entry name" value="S-adenosyl-L-methionine-dependent methyltransferases"/>
    <property type="match status" value="1"/>
</dbReference>
<organism evidence="1 2">
    <name type="scientific">Candidatus Magnetaquiglobus chichijimensis</name>
    <dbReference type="NCBI Taxonomy" id="3141448"/>
    <lineage>
        <taxon>Bacteria</taxon>
        <taxon>Pseudomonadati</taxon>
        <taxon>Pseudomonadota</taxon>
        <taxon>Magnetococcia</taxon>
        <taxon>Magnetococcales</taxon>
        <taxon>Candidatus Magnetaquicoccaceae</taxon>
        <taxon>Candidatus Magnetaquiglobus</taxon>
    </lineage>
</organism>
<dbReference type="EMBL" id="BAAFGK010000001">
    <property type="protein sequence ID" value="GAB0055784.1"/>
    <property type="molecule type" value="Genomic_DNA"/>
</dbReference>
<accession>A0ABQ0C4H9</accession>
<name>A0ABQ0C4H9_9PROT</name>
<reference evidence="1 2" key="1">
    <citation type="submission" date="2024-05" db="EMBL/GenBank/DDBJ databases">
        <authorList>
            <consortium name="Candidatus Magnetaquicoccaceae bacterium FCR-1 genome sequencing consortium"/>
            <person name="Shimoshige H."/>
            <person name="Shimamura S."/>
            <person name="Taoka A."/>
            <person name="Kobayashi H."/>
            <person name="Maekawa T."/>
        </authorList>
    </citation>
    <scope>NUCLEOTIDE SEQUENCE [LARGE SCALE GENOMIC DNA]</scope>
    <source>
        <strain evidence="1 2">FCR-1</strain>
    </source>
</reference>
<proteinExistence type="predicted"/>
<sequence>MGGESWGTIRPKTLALGQGIASRIDHPFPSLPPWPRIMTDLKQHLKTHPLTAPLYRRLYYLYYKSQDLTWSRLRRALRPSLWIKRLRNRKQSLDYRYGIDTSGRIGMLDLEIDSPNRYKGVEYQGTHETLFNAVMALPAIPKEHTVFIDLGAGKGRALLLASFHPFARILGVEFAKQLCDIAADNFRKFRDPAQRCSDLAIVHLDVTEYHLPDEPLLVYMSNPFNREVMQSVVLRIEERIQRSPAPVTIVYGNPRQVEVLNASPWLLEVSRTALDGASDPRVPQMFTVHRGRRPGA</sequence>
<evidence type="ECO:0000313" key="1">
    <source>
        <dbReference type="EMBL" id="GAB0055784.1"/>
    </source>
</evidence>